<feature type="chain" id="PRO_5014441648" evidence="1">
    <location>
        <begin position="19"/>
        <end position="32"/>
    </location>
</feature>
<organism evidence="2 3">
    <name type="scientific">Trifolium pratense</name>
    <name type="common">Red clover</name>
    <dbReference type="NCBI Taxonomy" id="57577"/>
    <lineage>
        <taxon>Eukaryota</taxon>
        <taxon>Viridiplantae</taxon>
        <taxon>Streptophyta</taxon>
        <taxon>Embryophyta</taxon>
        <taxon>Tracheophyta</taxon>
        <taxon>Spermatophyta</taxon>
        <taxon>Magnoliopsida</taxon>
        <taxon>eudicotyledons</taxon>
        <taxon>Gunneridae</taxon>
        <taxon>Pentapetalae</taxon>
        <taxon>rosids</taxon>
        <taxon>fabids</taxon>
        <taxon>Fabales</taxon>
        <taxon>Fabaceae</taxon>
        <taxon>Papilionoideae</taxon>
        <taxon>50 kb inversion clade</taxon>
        <taxon>NPAAA clade</taxon>
        <taxon>Hologalegina</taxon>
        <taxon>IRL clade</taxon>
        <taxon>Trifolieae</taxon>
        <taxon>Trifolium</taxon>
    </lineage>
</organism>
<keyword evidence="1" id="KW-0732">Signal</keyword>
<evidence type="ECO:0000313" key="2">
    <source>
        <dbReference type="EMBL" id="PNX70790.1"/>
    </source>
</evidence>
<reference evidence="2 3" key="2">
    <citation type="journal article" date="2017" name="Front. Plant Sci.">
        <title>Gene Classification and Mining of Molecular Markers Useful in Red Clover (Trifolium pratense) Breeding.</title>
        <authorList>
            <person name="Istvanek J."/>
            <person name="Dluhosova J."/>
            <person name="Dluhos P."/>
            <person name="Patkova L."/>
            <person name="Nedelnik J."/>
            <person name="Repkova J."/>
        </authorList>
    </citation>
    <scope>NUCLEOTIDE SEQUENCE [LARGE SCALE GENOMIC DNA]</scope>
    <source>
        <strain evidence="3">cv. Tatra</strain>
        <tissue evidence="2">Young leaves</tissue>
    </source>
</reference>
<sequence length="32" mass="3308">MLLAAFIISFIALMAVAGSRDSLPINFGTPGL</sequence>
<dbReference type="EMBL" id="ASHM01116049">
    <property type="protein sequence ID" value="PNX70790.1"/>
    <property type="molecule type" value="Genomic_DNA"/>
</dbReference>
<dbReference type="Proteomes" id="UP000236291">
    <property type="component" value="Unassembled WGS sequence"/>
</dbReference>
<name>A0A2K3KWX0_TRIPR</name>
<gene>
    <name evidence="2" type="ORF">L195_g057746</name>
</gene>
<feature type="signal peptide" evidence="1">
    <location>
        <begin position="1"/>
        <end position="18"/>
    </location>
</feature>
<accession>A0A2K3KWX0</accession>
<proteinExistence type="predicted"/>
<feature type="non-terminal residue" evidence="2">
    <location>
        <position position="32"/>
    </location>
</feature>
<reference evidence="2 3" key="1">
    <citation type="journal article" date="2014" name="Am. J. Bot.">
        <title>Genome assembly and annotation for red clover (Trifolium pratense; Fabaceae).</title>
        <authorList>
            <person name="Istvanek J."/>
            <person name="Jaros M."/>
            <person name="Krenek A."/>
            <person name="Repkova J."/>
        </authorList>
    </citation>
    <scope>NUCLEOTIDE SEQUENCE [LARGE SCALE GENOMIC DNA]</scope>
    <source>
        <strain evidence="3">cv. Tatra</strain>
        <tissue evidence="2">Young leaves</tissue>
    </source>
</reference>
<evidence type="ECO:0000313" key="3">
    <source>
        <dbReference type="Proteomes" id="UP000236291"/>
    </source>
</evidence>
<protein>
    <submittedName>
        <fullName evidence="2">Uncharacterized protein</fullName>
    </submittedName>
</protein>
<evidence type="ECO:0000256" key="1">
    <source>
        <dbReference type="SAM" id="SignalP"/>
    </source>
</evidence>
<dbReference type="AlphaFoldDB" id="A0A2K3KWX0"/>
<comment type="caution">
    <text evidence="2">The sequence shown here is derived from an EMBL/GenBank/DDBJ whole genome shotgun (WGS) entry which is preliminary data.</text>
</comment>